<dbReference type="InterPro" id="IPR036772">
    <property type="entry name" value="SRCR-like_dom_sf"/>
</dbReference>
<evidence type="ECO:0000256" key="12">
    <source>
        <dbReference type="SAM" id="MobiDB-lite"/>
    </source>
</evidence>
<feature type="compositionally biased region" description="Basic residues" evidence="12">
    <location>
        <begin position="626"/>
        <end position="640"/>
    </location>
</feature>
<feature type="domain" description="SRCR" evidence="14">
    <location>
        <begin position="464"/>
        <end position="565"/>
    </location>
</feature>
<feature type="disulfide bond" evidence="11">
    <location>
        <begin position="238"/>
        <end position="302"/>
    </location>
</feature>
<reference evidence="16" key="1">
    <citation type="submission" date="2025-08" db="UniProtKB">
        <authorList>
            <consortium name="RefSeq"/>
        </authorList>
    </citation>
    <scope>IDENTIFICATION</scope>
    <source>
        <tissue evidence="16">Spleen</tissue>
    </source>
</reference>
<feature type="disulfide bond" evidence="11">
    <location>
        <begin position="534"/>
        <end position="544"/>
    </location>
</feature>
<feature type="region of interest" description="Disordered" evidence="12">
    <location>
        <begin position="1684"/>
        <end position="1707"/>
    </location>
</feature>
<evidence type="ECO:0000259" key="14">
    <source>
        <dbReference type="PROSITE" id="PS50287"/>
    </source>
</evidence>
<feature type="region of interest" description="Disordered" evidence="12">
    <location>
        <begin position="607"/>
        <end position="970"/>
    </location>
</feature>
<feature type="compositionally biased region" description="Polar residues" evidence="12">
    <location>
        <begin position="1451"/>
        <end position="1469"/>
    </location>
</feature>
<dbReference type="PROSITE" id="PS50287">
    <property type="entry name" value="SRCR_2"/>
    <property type="match status" value="5"/>
</dbReference>
<evidence type="ECO:0000256" key="7">
    <source>
        <dbReference type="ARBA" id="ARBA00023180"/>
    </source>
</evidence>
<keyword evidence="2" id="KW-0964">Secreted</keyword>
<proteinExistence type="predicted"/>
<feature type="region of interest" description="Disordered" evidence="12">
    <location>
        <begin position="980"/>
        <end position="999"/>
    </location>
</feature>
<dbReference type="RefSeq" id="XP_020859189.1">
    <property type="nucleotide sequence ID" value="XM_021003530.1"/>
</dbReference>
<comment type="caution">
    <text evidence="11">Lacks conserved residue(s) required for the propagation of feature annotation.</text>
</comment>
<feature type="signal peptide" evidence="13">
    <location>
        <begin position="1"/>
        <end position="16"/>
    </location>
</feature>
<feature type="compositionally biased region" description="Polar residues" evidence="12">
    <location>
        <begin position="1192"/>
        <end position="1204"/>
    </location>
</feature>
<accession>A0A6P5LSA8</accession>
<feature type="region of interest" description="Disordered" evidence="12">
    <location>
        <begin position="1112"/>
        <end position="1314"/>
    </location>
</feature>
<dbReference type="Gene3D" id="3.10.250.10">
    <property type="entry name" value="SRCR-like domain"/>
    <property type="match status" value="5"/>
</dbReference>
<evidence type="ECO:0000256" key="5">
    <source>
        <dbReference type="ARBA" id="ARBA00023157"/>
    </source>
</evidence>
<feature type="disulfide bond" evidence="11">
    <location>
        <begin position="1071"/>
        <end position="1081"/>
    </location>
</feature>
<keyword evidence="7" id="KW-0325">Glycoprotein</keyword>
<evidence type="ECO:0000256" key="2">
    <source>
        <dbReference type="ARBA" id="ARBA00022525"/>
    </source>
</evidence>
<feature type="region of interest" description="Disordered" evidence="12">
    <location>
        <begin position="125"/>
        <end position="206"/>
    </location>
</feature>
<evidence type="ECO:0000256" key="1">
    <source>
        <dbReference type="ARBA" id="ARBA00004613"/>
    </source>
</evidence>
<feature type="compositionally biased region" description="Polar residues" evidence="12">
    <location>
        <begin position="1247"/>
        <end position="1269"/>
    </location>
</feature>
<dbReference type="PANTHER" id="PTHR48071">
    <property type="entry name" value="SRCR DOMAIN-CONTAINING PROTEIN"/>
    <property type="match status" value="1"/>
</dbReference>
<feature type="domain" description="SRCR" evidence="14">
    <location>
        <begin position="213"/>
        <end position="313"/>
    </location>
</feature>
<evidence type="ECO:0000256" key="10">
    <source>
        <dbReference type="ARBA" id="ARBA00069168"/>
    </source>
</evidence>
<feature type="compositionally biased region" description="Polar residues" evidence="12">
    <location>
        <begin position="980"/>
        <end position="991"/>
    </location>
</feature>
<keyword evidence="4" id="KW-0677">Repeat</keyword>
<feature type="compositionally biased region" description="Polar residues" evidence="12">
    <location>
        <begin position="1211"/>
        <end position="1222"/>
    </location>
</feature>
<sequence>MRVLACLLAVLMGIQAVERLRLAGGPHGCAGRLEVRHGGRWGTVCDDGWDLRDAAVACRELGCGGALAAPAGAFFGEGIGPVWLSELACRGSESRLSLCRHRGWKAHICSHEEDAGLVCVGQRATNSRPDSTEPLDRELWSEGSPTAPGEAPRSPSAGSAEPDTYISPPLPSFTPPLAGNPTSSPQKAPRPPKLPKATQAPLLTSSASRQERLRLAGGPHGCAGRLEVWHGGRWGTVCDDGWDLRDAAVACRELGCGGALAAPGGARFGEGSGPVWMDDVGCGGGEQALQDCPRSPWGRSNCDHTEDAGLVCEGPAPRLRLAGGPNGCAGRLEVWHGGRWGTVCDDGWDLRDAAVACRELGCGGALAAPGGAFFGEGAGPILLDDLRCKGNETSLGFCPARPWGQHDCHHREDAGAVCDGLPLGLPTPGSSHGTLDTQAPTSGLSPASPTSLPEPGPEEGTPRLRLVSGPGRCAGRLEVWYGGRWGTVCDDGWDVRDATVACRELGCGVPQEPGPAAGRFGWGEGPIWLDDVACSGTEVWLANCPAAPWGKHNCAHNEDVGVTCTGSLGPDLVPGPFSWSWTPEPHEDGQGWPLRWTTESLGDVATQLTTSSPRTTVAKPPARTPHSSKKWTTKKPRKPTMRPPGQSTTKVPRRQTTRVPQGPATPQPTTQAPRGQTPQASPKLTTQAPRGQTPQASPKLTTQAPRGQTPPASPKLTTQAPRGQTPPASPKLTTQAPRGQTPPASLPEARRPRPPQTDHTGSPRPDPPASPKLTTQAPPEARPPGLPQTDHTGSPRPDPPGLPQTDHTGSPRPDPPASPKLTTQAPRGQTPQASPKLTTQAPRGQTPPASPKLTTQAPRGQTPPASPKLTTQAPRGQTPQASPKLTTQAPRGQTLQDSFPLPTQTSLPNIPMTSSANPPLATQSSQRQPSQVTPQLNTQVPKEATPMDRDESSSETSPDPGSSTPGAESSWEALKTLPTSTLKDLSSTPTWPGSGDSGVFRLRLSDGPDRCAGRLEVRRGDVWGTVCDDGWDPRDAAVACRELGCGGIRPRVGKTYYGSGTGPIWLDDVGCVGVEASLGDCPASPWGIHNCEHQEDVGLTCTGDMEDGSDLPWAWDTSSRRDTAPGSLTTTASSHDLASQTPRDRGDPDFHSRSLPLQPTAAPKEAPSPDLQLTTESSTQLTSDLRLSLTTDPNPQLTPGSDKQLTPDPSPQLTTDSGQLLTSDPNPPPISDISQKRTSDVVLELTSDPSPQLTPDSTPQLTSDSSPVSVVTFYTDPGPQPSPDSTPELTSDFTPKGELTPLPTPQPIPDVAPRLTSDTNLQLTIESFSHLTSDPSPQLTPHSALDLTSGPSSQLTPTWALDLTSDPSPLLTPPSTEPPFTPGSVSHLISDLSLQMTADPTFEPVLTTQPSVDSQLTPSSSPTQTNLLMPDPSPSPKVTTASPSVHGLTSDLASSTQLVPELSPTSQQARVFPASPGMPSKYTPSPPPGPASPSQTPPGLGMSLVGPSPVAPSPAPSPSPEPSEVPPRSAAPSGTPDSISRQNSSVPQFVASQPTISPSLVPNLATLPEQGPKHPPTAGSGGVLDGPSVPPQSPGPSDVETGQCVLATPLTPTVLRVMACEPPALRELVGAVRDVGKQLRSLTQAVQQNREERRTVGLELGQLVEAIRGLGDLGQALRGLVEASRTSVAPRLQEEEEEEERPRRGDV</sequence>
<dbReference type="SUPFAM" id="SSF56487">
    <property type="entry name" value="SRCR-like"/>
    <property type="match status" value="5"/>
</dbReference>
<feature type="compositionally biased region" description="Low complexity" evidence="12">
    <location>
        <begin position="954"/>
        <end position="966"/>
    </location>
</feature>
<feature type="disulfide bond" evidence="11">
    <location>
        <begin position="282"/>
        <end position="292"/>
    </location>
</feature>
<evidence type="ECO:0000256" key="9">
    <source>
        <dbReference type="ARBA" id="ARBA00064153"/>
    </source>
</evidence>
<feature type="disulfide bond" evidence="11">
    <location>
        <begin position="251"/>
        <end position="312"/>
    </location>
</feature>
<dbReference type="PROSITE" id="PS00420">
    <property type="entry name" value="SRCR_1"/>
    <property type="match status" value="5"/>
</dbReference>
<evidence type="ECO:0000256" key="13">
    <source>
        <dbReference type="SAM" id="SignalP"/>
    </source>
</evidence>
<evidence type="ECO:0000313" key="15">
    <source>
        <dbReference type="Proteomes" id="UP000515140"/>
    </source>
</evidence>
<keyword evidence="6 16" id="KW-0675">Receptor</keyword>
<feature type="compositionally biased region" description="Low complexity" evidence="12">
    <location>
        <begin position="1170"/>
        <end position="1191"/>
    </location>
</feature>
<evidence type="ECO:0000256" key="6">
    <source>
        <dbReference type="ARBA" id="ARBA00023170"/>
    </source>
</evidence>
<feature type="region of interest" description="Disordered" evidence="12">
    <location>
        <begin position="428"/>
        <end position="464"/>
    </location>
</feature>
<name>A0A6P5LSA8_PHACI</name>
<feature type="chain" id="PRO_5028056114" description="Soluble scavenger receptor cysteine-rich domain-containing protein SSC5D" evidence="13">
    <location>
        <begin position="17"/>
        <end position="1707"/>
    </location>
</feature>
<feature type="compositionally biased region" description="Basic and acidic residues" evidence="12">
    <location>
        <begin position="1142"/>
        <end position="1152"/>
    </location>
</feature>
<feature type="compositionally biased region" description="Low complexity" evidence="12">
    <location>
        <begin position="1414"/>
        <end position="1428"/>
    </location>
</feature>
<feature type="compositionally biased region" description="Polar residues" evidence="12">
    <location>
        <begin position="820"/>
        <end position="843"/>
    </location>
</feature>
<dbReference type="SMART" id="SM00202">
    <property type="entry name" value="SR"/>
    <property type="match status" value="5"/>
</dbReference>
<feature type="domain" description="SRCR" evidence="14">
    <location>
        <begin position="319"/>
        <end position="419"/>
    </location>
</feature>
<feature type="disulfide bond" evidence="11">
    <location>
        <begin position="1040"/>
        <end position="1101"/>
    </location>
</feature>
<dbReference type="PRINTS" id="PR00258">
    <property type="entry name" value="SPERACTRCPTR"/>
</dbReference>
<keyword evidence="5 11" id="KW-1015">Disulfide bond</keyword>
<comment type="function">
    <text evidence="8">Binds to extracellular matrix proteins. Binds to pathogen-associated molecular patterns (PAMPs) present on the cell walls of Gram-positive and Gram-negative bacteria and fungi, behaving as a pattern recognition receptor (PRR). Induces bacterial and fungal aggregation and subsequent inhibition of PAMP-induced cytokine release. Does not possess intrinsic bactericidal activity. May play a role in the innate defense and homeostasis of certain epithelial surfaces.</text>
</comment>
<feature type="compositionally biased region" description="Polar residues" evidence="12">
    <location>
        <begin position="682"/>
        <end position="706"/>
    </location>
</feature>
<protein>
    <recommendedName>
        <fullName evidence="10">Soluble scavenger receptor cysteine-rich domain-containing protein SSC5D</fullName>
    </recommendedName>
</protein>
<dbReference type="GO" id="GO:0005615">
    <property type="term" value="C:extracellular space"/>
    <property type="evidence" value="ECO:0007669"/>
    <property type="project" value="TreeGrafter"/>
</dbReference>
<comment type="subcellular location">
    <subcellularLocation>
        <location evidence="1">Secreted</location>
    </subcellularLocation>
</comment>
<feature type="disulfide bond" evidence="11">
    <location>
        <begin position="357"/>
        <end position="418"/>
    </location>
</feature>
<evidence type="ECO:0000256" key="3">
    <source>
        <dbReference type="ARBA" id="ARBA00022729"/>
    </source>
</evidence>
<dbReference type="Proteomes" id="UP000515140">
    <property type="component" value="Unplaced"/>
</dbReference>
<dbReference type="InterPro" id="IPR001190">
    <property type="entry name" value="SRCR"/>
</dbReference>
<dbReference type="GO" id="GO:0031638">
    <property type="term" value="P:zymogen activation"/>
    <property type="evidence" value="ECO:0007669"/>
    <property type="project" value="TreeGrafter"/>
</dbReference>
<dbReference type="GO" id="GO:0005886">
    <property type="term" value="C:plasma membrane"/>
    <property type="evidence" value="ECO:0007669"/>
    <property type="project" value="TreeGrafter"/>
</dbReference>
<comment type="subunit">
    <text evidence="9">Interacts with LGALS1 and laminin.</text>
</comment>
<keyword evidence="3 13" id="KW-0732">Signal</keyword>
<feature type="domain" description="SRCR" evidence="14">
    <location>
        <begin position="20"/>
        <end position="120"/>
    </location>
</feature>
<dbReference type="FunCoup" id="A0A6P5LSA8">
    <property type="interactions" value="100"/>
</dbReference>
<feature type="compositionally biased region" description="Polar residues" evidence="12">
    <location>
        <begin position="428"/>
        <end position="451"/>
    </location>
</feature>
<evidence type="ECO:0000313" key="16">
    <source>
        <dbReference type="RefSeq" id="XP_020859189.1"/>
    </source>
</evidence>
<feature type="region of interest" description="Disordered" evidence="12">
    <location>
        <begin position="1400"/>
        <end position="1602"/>
    </location>
</feature>
<feature type="disulfide bond" evidence="11">
    <location>
        <begin position="89"/>
        <end position="99"/>
    </location>
</feature>
<feature type="compositionally biased region" description="Polar residues" evidence="12">
    <location>
        <begin position="1326"/>
        <end position="1341"/>
    </location>
</feature>
<feature type="disulfide bond" evidence="11">
    <location>
        <begin position="1027"/>
        <end position="1091"/>
    </location>
</feature>
<dbReference type="GO" id="GO:0004252">
    <property type="term" value="F:serine-type endopeptidase activity"/>
    <property type="evidence" value="ECO:0007669"/>
    <property type="project" value="TreeGrafter"/>
</dbReference>
<dbReference type="PANTHER" id="PTHR48071:SF15">
    <property type="entry name" value="SRCR DOMAIN-CONTAINING PROTEIN"/>
    <property type="match status" value="1"/>
</dbReference>
<evidence type="ECO:0000256" key="11">
    <source>
        <dbReference type="PROSITE-ProRule" id="PRU00196"/>
    </source>
</evidence>
<dbReference type="Pfam" id="PF00530">
    <property type="entry name" value="SRCR"/>
    <property type="match status" value="5"/>
</dbReference>
<feature type="compositionally biased region" description="Basic and acidic residues" evidence="12">
    <location>
        <begin position="130"/>
        <end position="140"/>
    </location>
</feature>
<feature type="compositionally biased region" description="Pro residues" evidence="12">
    <location>
        <begin position="1370"/>
        <end position="1381"/>
    </location>
</feature>
<evidence type="ECO:0000256" key="8">
    <source>
        <dbReference type="ARBA" id="ARBA00058074"/>
    </source>
</evidence>
<dbReference type="GeneID" id="110219823"/>
<feature type="disulfide bond" evidence="11">
    <location>
        <begin position="344"/>
        <end position="408"/>
    </location>
</feature>
<feature type="compositionally biased region" description="Polar residues" evidence="12">
    <location>
        <begin position="868"/>
        <end position="940"/>
    </location>
</feature>
<feature type="region of interest" description="Disordered" evidence="12">
    <location>
        <begin position="1326"/>
        <end position="1386"/>
    </location>
</feature>
<dbReference type="FunFam" id="3.10.250.10:FF:000007">
    <property type="entry name" value="Soluble scavenger receptor cysteine-rich domain-containing protein SSC5D"/>
    <property type="match status" value="5"/>
</dbReference>
<dbReference type="KEGG" id="pcw:110219823"/>
<feature type="disulfide bond" evidence="11">
    <location>
        <begin position="45"/>
        <end position="109"/>
    </location>
</feature>
<feature type="disulfide bond" evidence="11">
    <location>
        <begin position="388"/>
        <end position="398"/>
    </location>
</feature>
<feature type="compositionally biased region" description="Polar residues" evidence="12">
    <location>
        <begin position="1126"/>
        <end position="1141"/>
    </location>
</feature>
<feature type="domain" description="SRCR" evidence="14">
    <location>
        <begin position="1002"/>
        <end position="1102"/>
    </location>
</feature>
<dbReference type="CTD" id="284297"/>
<keyword evidence="15" id="KW-1185">Reference proteome</keyword>
<feature type="disulfide bond" evidence="11">
    <location>
        <begin position="58"/>
        <end position="119"/>
    </location>
</feature>
<evidence type="ECO:0000256" key="4">
    <source>
        <dbReference type="ARBA" id="ARBA00022737"/>
    </source>
</evidence>
<organism evidence="15 16">
    <name type="scientific">Phascolarctos cinereus</name>
    <name type="common">Koala</name>
    <dbReference type="NCBI Taxonomy" id="38626"/>
    <lineage>
        <taxon>Eukaryota</taxon>
        <taxon>Metazoa</taxon>
        <taxon>Chordata</taxon>
        <taxon>Craniata</taxon>
        <taxon>Vertebrata</taxon>
        <taxon>Euteleostomi</taxon>
        <taxon>Mammalia</taxon>
        <taxon>Metatheria</taxon>
        <taxon>Diprotodontia</taxon>
        <taxon>Phascolarctidae</taxon>
        <taxon>Phascolarctos</taxon>
    </lineage>
</organism>
<feature type="compositionally biased region" description="Pro residues" evidence="12">
    <location>
        <begin position="1509"/>
        <end position="1525"/>
    </location>
</feature>
<gene>
    <name evidence="16" type="primary">SSC5D</name>
</gene>
<feature type="compositionally biased region" description="Low complexity" evidence="12">
    <location>
        <begin position="660"/>
        <end position="680"/>
    </location>
</feature>
<feature type="compositionally biased region" description="Polar residues" evidence="12">
    <location>
        <begin position="1535"/>
        <end position="1560"/>
    </location>
</feature>
<dbReference type="InParanoid" id="A0A6P5LSA8"/>